<comment type="caution">
    <text evidence="1">The sequence shown here is derived from an EMBL/GenBank/DDBJ whole genome shotgun (WGS) entry which is preliminary data.</text>
</comment>
<reference evidence="2" key="1">
    <citation type="journal article" date="2015" name="Nat. Genet.">
        <title>The genome and transcriptome of the zoonotic hookworm Ancylostoma ceylanicum identify infection-specific gene families.</title>
        <authorList>
            <person name="Schwarz E.M."/>
            <person name="Hu Y."/>
            <person name="Antoshechkin I."/>
            <person name="Miller M.M."/>
            <person name="Sternberg P.W."/>
            <person name="Aroian R.V."/>
        </authorList>
    </citation>
    <scope>NUCLEOTIDE SEQUENCE</scope>
    <source>
        <strain evidence="2">HY135</strain>
    </source>
</reference>
<organism evidence="1 2">
    <name type="scientific">Ancylostoma ceylanicum</name>
    <dbReference type="NCBI Taxonomy" id="53326"/>
    <lineage>
        <taxon>Eukaryota</taxon>
        <taxon>Metazoa</taxon>
        <taxon>Ecdysozoa</taxon>
        <taxon>Nematoda</taxon>
        <taxon>Chromadorea</taxon>
        <taxon>Rhabditida</taxon>
        <taxon>Rhabditina</taxon>
        <taxon>Rhabditomorpha</taxon>
        <taxon>Strongyloidea</taxon>
        <taxon>Ancylostomatidae</taxon>
        <taxon>Ancylostomatinae</taxon>
        <taxon>Ancylostoma</taxon>
    </lineage>
</organism>
<gene>
    <name evidence="1" type="primary">Acey_s0243.g3476</name>
    <name evidence="1" type="ORF">Y032_0243g3476</name>
</gene>
<dbReference type="AlphaFoldDB" id="A0A016SD92"/>
<evidence type="ECO:0000313" key="2">
    <source>
        <dbReference type="Proteomes" id="UP000024635"/>
    </source>
</evidence>
<dbReference type="Proteomes" id="UP000024635">
    <property type="component" value="Unassembled WGS sequence"/>
</dbReference>
<keyword evidence="2" id="KW-1185">Reference proteome</keyword>
<accession>A0A016SD92</accession>
<name>A0A016SD92_9BILA</name>
<proteinExistence type="predicted"/>
<dbReference type="EMBL" id="JARK01001579">
    <property type="protein sequence ID" value="EYB88643.1"/>
    <property type="molecule type" value="Genomic_DNA"/>
</dbReference>
<sequence>MLFKRGRLWPRRVFFSLRTCIPRCLASMEILRKWMRASDKYKLSYNRHPAVTNVLSEHTGGKTVADDVVSTILGGVPGRWWAERVVDTEPQHTLVVCRLAVLCVCGRPAIVGEDDRS</sequence>
<evidence type="ECO:0000313" key="1">
    <source>
        <dbReference type="EMBL" id="EYB88643.1"/>
    </source>
</evidence>
<protein>
    <submittedName>
        <fullName evidence="1">Uncharacterized protein</fullName>
    </submittedName>
</protein>